<comment type="caution">
    <text evidence="1">The sequence shown here is derived from an EMBL/GenBank/DDBJ whole genome shotgun (WGS) entry which is preliminary data.</text>
</comment>
<organism evidence="1 2">
    <name type="scientific">Bugula neritina</name>
    <name type="common">Brown bryozoan</name>
    <name type="synonym">Sertularia neritina</name>
    <dbReference type="NCBI Taxonomy" id="10212"/>
    <lineage>
        <taxon>Eukaryota</taxon>
        <taxon>Metazoa</taxon>
        <taxon>Spiralia</taxon>
        <taxon>Lophotrochozoa</taxon>
        <taxon>Bryozoa</taxon>
        <taxon>Gymnolaemata</taxon>
        <taxon>Cheilostomatida</taxon>
        <taxon>Flustrina</taxon>
        <taxon>Buguloidea</taxon>
        <taxon>Bugulidae</taxon>
        <taxon>Bugula</taxon>
    </lineage>
</organism>
<proteinExistence type="predicted"/>
<dbReference type="Proteomes" id="UP000593567">
    <property type="component" value="Unassembled WGS sequence"/>
</dbReference>
<sequence>MKLLRLTAHIAIKKQKLCYCNHYHTNHARHCQTSIILQIVVCPGARWVAMEARALLMELSLTHSNTMQQISLPLPSRYTSCSSLMNKLKTALGLKKYLSLLL</sequence>
<protein>
    <submittedName>
        <fullName evidence="1">Uncharacterized protein</fullName>
    </submittedName>
</protein>
<gene>
    <name evidence="1" type="ORF">EB796_020763</name>
</gene>
<dbReference type="EMBL" id="VXIV02003140">
    <property type="protein sequence ID" value="KAF6020960.1"/>
    <property type="molecule type" value="Genomic_DNA"/>
</dbReference>
<keyword evidence="2" id="KW-1185">Reference proteome</keyword>
<evidence type="ECO:0000313" key="2">
    <source>
        <dbReference type="Proteomes" id="UP000593567"/>
    </source>
</evidence>
<dbReference type="AlphaFoldDB" id="A0A7J7J441"/>
<name>A0A7J7J441_BUGNE</name>
<accession>A0A7J7J441</accession>
<reference evidence="1" key="1">
    <citation type="submission" date="2020-06" db="EMBL/GenBank/DDBJ databases">
        <title>Draft genome of Bugula neritina, a colonial animal packing powerful symbionts and potential medicines.</title>
        <authorList>
            <person name="Rayko M."/>
        </authorList>
    </citation>
    <scope>NUCLEOTIDE SEQUENCE [LARGE SCALE GENOMIC DNA]</scope>
    <source>
        <strain evidence="1">Kwan_BN1</strain>
    </source>
</reference>
<evidence type="ECO:0000313" key="1">
    <source>
        <dbReference type="EMBL" id="KAF6020960.1"/>
    </source>
</evidence>